<dbReference type="AlphaFoldDB" id="A0A074TZK4"/>
<keyword evidence="3" id="KW-1185">Reference proteome</keyword>
<dbReference type="OrthoDB" id="7833637at2"/>
<reference evidence="2 3" key="1">
    <citation type="submission" date="2014-03" db="EMBL/GenBank/DDBJ databases">
        <title>The draft genome sequence of Thioclava dalianensis DLFJ1-1.</title>
        <authorList>
            <person name="Lai Q."/>
            <person name="Shao Z."/>
        </authorList>
    </citation>
    <scope>NUCLEOTIDE SEQUENCE [LARGE SCALE GENOMIC DNA]</scope>
    <source>
        <strain evidence="2 3">DLFJ1-1</strain>
    </source>
</reference>
<evidence type="ECO:0000256" key="1">
    <source>
        <dbReference type="SAM" id="Phobius"/>
    </source>
</evidence>
<gene>
    <name evidence="2" type="ORF">DL1_18555</name>
</gene>
<dbReference type="STRING" id="1185766.SAMN05216224_1312"/>
<proteinExistence type="predicted"/>
<comment type="caution">
    <text evidence="2">The sequence shown here is derived from an EMBL/GenBank/DDBJ whole genome shotgun (WGS) entry which is preliminary data.</text>
</comment>
<protein>
    <submittedName>
        <fullName evidence="2">Uncharacterized protein</fullName>
    </submittedName>
</protein>
<keyword evidence="1" id="KW-1133">Transmembrane helix</keyword>
<keyword evidence="1" id="KW-0472">Membrane</keyword>
<sequence length="195" mass="22051">MTVALRWDTLNDEDLKTYGGDSLGSRTYFANERLYGIIARYALAAYLREVLRSLKETRQSLSARSNARRSTSEVEKISEFFRRSIGVPSIAREVLALSENDASFRWNATGFTQQSHRDEEKPYEIKEGLKSFLGRLSRQLLEEDQDTREFLNQLSSALGTKESIAAQRRMEGVTLLALVVAVISMVVAIYTALNT</sequence>
<dbReference type="Proteomes" id="UP000027725">
    <property type="component" value="Unassembled WGS sequence"/>
</dbReference>
<dbReference type="RefSeq" id="WP_038070104.1">
    <property type="nucleotide sequence ID" value="NZ_FOVB01000031.1"/>
</dbReference>
<organism evidence="2 3">
    <name type="scientific">Thioclava dalianensis</name>
    <dbReference type="NCBI Taxonomy" id="1185766"/>
    <lineage>
        <taxon>Bacteria</taxon>
        <taxon>Pseudomonadati</taxon>
        <taxon>Pseudomonadota</taxon>
        <taxon>Alphaproteobacteria</taxon>
        <taxon>Rhodobacterales</taxon>
        <taxon>Paracoccaceae</taxon>
        <taxon>Thioclava</taxon>
    </lineage>
</organism>
<evidence type="ECO:0000313" key="2">
    <source>
        <dbReference type="EMBL" id="KEP67852.1"/>
    </source>
</evidence>
<accession>A0A074TZK4</accession>
<keyword evidence="1" id="KW-0812">Transmembrane</keyword>
<evidence type="ECO:0000313" key="3">
    <source>
        <dbReference type="Proteomes" id="UP000027725"/>
    </source>
</evidence>
<dbReference type="EMBL" id="JHEH01000069">
    <property type="protein sequence ID" value="KEP67852.1"/>
    <property type="molecule type" value="Genomic_DNA"/>
</dbReference>
<name>A0A074TZK4_9RHOB</name>
<feature type="transmembrane region" description="Helical" evidence="1">
    <location>
        <begin position="173"/>
        <end position="193"/>
    </location>
</feature>